<dbReference type="AlphaFoldDB" id="A0A4Q0VG07"/>
<organism evidence="1 2">
    <name type="scientific">Levilactobacillus suantsaii</name>
    <dbReference type="NCBI Taxonomy" id="2292255"/>
    <lineage>
        <taxon>Bacteria</taxon>
        <taxon>Bacillati</taxon>
        <taxon>Bacillota</taxon>
        <taxon>Bacilli</taxon>
        <taxon>Lactobacillales</taxon>
        <taxon>Lactobacillaceae</taxon>
        <taxon>Levilactobacillus</taxon>
    </lineage>
</organism>
<name>A0A4Q0VG07_9LACO</name>
<dbReference type="Proteomes" id="UP000290602">
    <property type="component" value="Unassembled WGS sequence"/>
</dbReference>
<keyword evidence="2" id="KW-1185">Reference proteome</keyword>
<evidence type="ECO:0000313" key="1">
    <source>
        <dbReference type="EMBL" id="RXI77234.1"/>
    </source>
</evidence>
<sequence>MYSDNLDEAYKFLFSGDHELVIHSVLKKLYLTPSHNDYQDYLQEGRLLFPQIYARFPENPREKPHQFLAYAQQKLYWELLDRLRRDRRLLTHQAEGDHEQLLSAVADDQVDPHILVAQRLLEARLLKLIRETGSIGEWQYLMGTLKQQLSIAEIAAQCRVSRQTVYGWRKHLANRLKRVNFWGK</sequence>
<proteinExistence type="predicted"/>
<dbReference type="InterPro" id="IPR013324">
    <property type="entry name" value="RNA_pol_sigma_r3/r4-like"/>
</dbReference>
<evidence type="ECO:0000313" key="2">
    <source>
        <dbReference type="Proteomes" id="UP000290602"/>
    </source>
</evidence>
<dbReference type="EMBL" id="QXIL01000022">
    <property type="protein sequence ID" value="RXI77234.1"/>
    <property type="molecule type" value="Genomic_DNA"/>
</dbReference>
<gene>
    <name evidence="1" type="ORF">DXH47_09505</name>
</gene>
<comment type="caution">
    <text evidence="1">The sequence shown here is derived from an EMBL/GenBank/DDBJ whole genome shotgun (WGS) entry which is preliminary data.</text>
</comment>
<dbReference type="OrthoDB" id="2248780at2"/>
<reference evidence="1 2" key="1">
    <citation type="submission" date="2018-08" db="EMBL/GenBank/DDBJ databases">
        <title>Lactobacillus suantsai sp. nov., isolated from traditional fermented suan-tsai in Taiwan.</title>
        <authorList>
            <person name="Huang C.-H."/>
        </authorList>
    </citation>
    <scope>NUCLEOTIDE SEQUENCE [LARGE SCALE GENOMIC DNA]</scope>
    <source>
        <strain evidence="1 2">BCRC 12945</strain>
    </source>
</reference>
<protein>
    <submittedName>
        <fullName evidence="1">Helix-turn-helix domain-containing protein</fullName>
    </submittedName>
</protein>
<dbReference type="Pfam" id="PF13384">
    <property type="entry name" value="HTH_23"/>
    <property type="match status" value="1"/>
</dbReference>
<accession>A0A4Q0VG07</accession>
<dbReference type="SUPFAM" id="SSF88659">
    <property type="entry name" value="Sigma3 and sigma4 domains of RNA polymerase sigma factors"/>
    <property type="match status" value="1"/>
</dbReference>